<evidence type="ECO:0000259" key="1">
    <source>
        <dbReference type="Pfam" id="PF08241"/>
    </source>
</evidence>
<dbReference type="InterPro" id="IPR029063">
    <property type="entry name" value="SAM-dependent_MTases_sf"/>
</dbReference>
<dbReference type="GO" id="GO:0008168">
    <property type="term" value="F:methyltransferase activity"/>
    <property type="evidence" value="ECO:0007669"/>
    <property type="project" value="UniProtKB-KW"/>
</dbReference>
<dbReference type="PANTHER" id="PTHR43591">
    <property type="entry name" value="METHYLTRANSFERASE"/>
    <property type="match status" value="1"/>
</dbReference>
<name>A0ABD5EAE2_9ACTN</name>
<accession>A0ABD5EAE2</accession>
<feature type="domain" description="Methyltransferase type 11" evidence="1">
    <location>
        <begin position="47"/>
        <end position="142"/>
    </location>
</feature>
<dbReference type="RefSeq" id="WP_093854056.1">
    <property type="nucleotide sequence ID" value="NZ_JAVRER010000029.1"/>
</dbReference>
<dbReference type="EMBL" id="JAVRER010000029">
    <property type="protein sequence ID" value="MDT0417572.1"/>
    <property type="molecule type" value="Genomic_DNA"/>
</dbReference>
<dbReference type="SUPFAM" id="SSF53335">
    <property type="entry name" value="S-adenosyl-L-methionine-dependent methyltransferases"/>
    <property type="match status" value="1"/>
</dbReference>
<comment type="caution">
    <text evidence="2">The sequence shown here is derived from an EMBL/GenBank/DDBJ whole genome shotgun (WGS) entry which is preliminary data.</text>
</comment>
<dbReference type="Proteomes" id="UP001183607">
    <property type="component" value="Unassembled WGS sequence"/>
</dbReference>
<evidence type="ECO:0000313" key="2">
    <source>
        <dbReference type="EMBL" id="MDT0417572.1"/>
    </source>
</evidence>
<dbReference type="CDD" id="cd02440">
    <property type="entry name" value="AdoMet_MTases"/>
    <property type="match status" value="1"/>
</dbReference>
<dbReference type="Pfam" id="PF08241">
    <property type="entry name" value="Methyltransf_11"/>
    <property type="match status" value="1"/>
</dbReference>
<dbReference type="InterPro" id="IPR013216">
    <property type="entry name" value="Methyltransf_11"/>
</dbReference>
<protein>
    <submittedName>
        <fullName evidence="2">Methyltransferase domain-containing protein</fullName>
    </submittedName>
</protein>
<dbReference type="PANTHER" id="PTHR43591:SF24">
    <property type="entry name" value="2-METHOXY-6-POLYPRENYL-1,4-BENZOQUINOL METHYLASE, MITOCHONDRIAL"/>
    <property type="match status" value="1"/>
</dbReference>
<keyword evidence="2" id="KW-0808">Transferase</keyword>
<reference evidence="3" key="1">
    <citation type="submission" date="2023-07" db="EMBL/GenBank/DDBJ databases">
        <title>30 novel species of actinomycetes from the DSMZ collection.</title>
        <authorList>
            <person name="Nouioui I."/>
        </authorList>
    </citation>
    <scope>NUCLEOTIDE SEQUENCE [LARGE SCALE GENOMIC DNA]</scope>
    <source>
        <strain evidence="3">DSM 41982</strain>
    </source>
</reference>
<gene>
    <name evidence="2" type="ORF">RM574_18985</name>
</gene>
<dbReference type="Gene3D" id="3.40.50.150">
    <property type="entry name" value="Vaccinia Virus protein VP39"/>
    <property type="match status" value="1"/>
</dbReference>
<keyword evidence="2" id="KW-0489">Methyltransferase</keyword>
<evidence type="ECO:0000313" key="3">
    <source>
        <dbReference type="Proteomes" id="UP001183607"/>
    </source>
</evidence>
<dbReference type="GO" id="GO:0032259">
    <property type="term" value="P:methylation"/>
    <property type="evidence" value="ECO:0007669"/>
    <property type="project" value="UniProtKB-KW"/>
</dbReference>
<sequence length="205" mass="21813">MSEKTQQSVREFFGARAAGWEDRFPGDQPRYDAATGVLGLRPGDRVLDAGCGTGRALAPLRERVGPGGTVLGVDLTPEMVAEAAAKDRERYGALVLADVARLPLRDGACDAVFGAGLVSHLPGPGTGLRELARVTRPAGRLALFHPLGRAALAARHGRDLSEDDVRARARLAPLLAATGWQLVSYVDEDARFLAVAVRERERPTA</sequence>
<organism evidence="2 3">
    <name type="scientific">Streptomyces evansiae</name>
    <dbReference type="NCBI Taxonomy" id="3075535"/>
    <lineage>
        <taxon>Bacteria</taxon>
        <taxon>Bacillati</taxon>
        <taxon>Actinomycetota</taxon>
        <taxon>Actinomycetes</taxon>
        <taxon>Kitasatosporales</taxon>
        <taxon>Streptomycetaceae</taxon>
        <taxon>Streptomyces</taxon>
    </lineage>
</organism>
<dbReference type="AlphaFoldDB" id="A0ABD5EAE2"/>
<proteinExistence type="predicted"/>